<dbReference type="Proteomes" id="UP000033662">
    <property type="component" value="Unassembled WGS sequence"/>
</dbReference>
<evidence type="ECO:0000259" key="10">
    <source>
        <dbReference type="PROSITE" id="PS50156"/>
    </source>
</evidence>
<feature type="transmembrane region" description="Helical" evidence="9">
    <location>
        <begin position="342"/>
        <end position="362"/>
    </location>
</feature>
<dbReference type="NCBIfam" id="TIGR00915">
    <property type="entry name" value="2A0602"/>
    <property type="match status" value="1"/>
</dbReference>
<dbReference type="FunFam" id="3.30.70.1430:FF:000001">
    <property type="entry name" value="Efflux pump membrane transporter"/>
    <property type="match status" value="1"/>
</dbReference>
<feature type="domain" description="SSD" evidence="10">
    <location>
        <begin position="368"/>
        <end position="497"/>
    </location>
</feature>
<feature type="transmembrane region" description="Helical" evidence="9">
    <location>
        <begin position="1011"/>
        <end position="1037"/>
    </location>
</feature>
<sequence length="1059" mass="114789">MKFSQFFISRPIFAAVLSLLILIAGAISLFQLPISEYPEVVPPTVVVRANFPGANPKVIGETVAAPLEQAITGVENMLYMSSQSTADGKITLTITFALGTDLDNAQVQVQNRVTRTEPKLPEEVTRIGITVDKASPDLTMVVHLTSPDKRYDMLYLSNYALLNIKDELARLGGVGDVQLFGMGDYSLRVWLDPNKTASRNLTATDVVTAIREQNRQVAAGALGAPPAPNAQAFQLSINTQGRLVNEEEFENIIIRSGANGEITRLKDIARVELGSSQYALRSLLDNQPAVAIPIFQRPGSNAIQISNDVREKMDELKKGFPAGMDYSIVYDPTIFVRGSIEAVVHTLFEALILVVLVVILFLQTWRASIIPLVAVPVSLIGTFAVMHLFGFSLNALSLFGLVLAIGIVVDDAIVVVENVERNIELGLTPVEATKRAMGEVTGPIIATALVLCAVFVPAAFISGLTGQFYKQFALTIAISTVISAINSLTLSPALAAVLLKGHDAPKDRFSKFLDKVFGGWLFRPFNRFFERASHGYVGTVARVIRSSGIALVLYAGLMVLTFFGFSNTPTGFVPGQDKQYLVAFAQLPDAASLDRTEDVIKRMSDLALKQPGVESAVAFPGLSINGFTNSPNAGIVFVTLKPFDERKDPSMSAGAIAGALNGQYAGIQEAYMAIFPPPPVQGLGTIGGFRLQIEDRGNLGYDELYKETMNIITKSHNVPELAGLFTSYTVNVPQVDAAIDREKAKTHGVAVSDIFDTLQIYLGSLYANDFNRFGRTYQVNVQAEQQFRLESDQIGQLKVRNNRGEMIPLATFIKVSDTSGPDRVMHYNGFITAEINGAAAPGYSSGQAEKAIEKLLKDELPNGMTYEWTDLTYQQILSGNTALFVFPLCVLLAFLVLAAQYESWSLPLAVILIVPMTLLSAITGVILSGGDNNIFTQIGLIVLVGLACKNAILIVEFAKDKQLEGMNPLAAVLEACRLRLRPILMTSFAFIMGVVPLVFSSGAGAEMRHAMGVAVFSGMLGVTFFGLLLTPVFYVLIRNFVEHSEARKAARALKLEAQQ</sequence>
<dbReference type="PRINTS" id="PR00702">
    <property type="entry name" value="ACRIFLAVINRP"/>
</dbReference>
<comment type="caution">
    <text evidence="9">Lacks conserved residue(s) required for the propagation of feature annotation.</text>
</comment>
<accession>A0A0F4XKJ8</accession>
<keyword evidence="5 9" id="KW-0997">Cell inner membrane</keyword>
<evidence type="ECO:0000313" key="12">
    <source>
        <dbReference type="Proteomes" id="UP000033662"/>
    </source>
</evidence>
<evidence type="ECO:0000256" key="9">
    <source>
        <dbReference type="RuleBase" id="RU364070"/>
    </source>
</evidence>
<comment type="caution">
    <text evidence="11">The sequence shown here is derived from an EMBL/GenBank/DDBJ whole genome shotgun (WGS) entry which is preliminary data.</text>
</comment>
<dbReference type="Pfam" id="PF00873">
    <property type="entry name" value="ACR_tran"/>
    <property type="match status" value="1"/>
</dbReference>
<dbReference type="PANTHER" id="PTHR32063">
    <property type="match status" value="1"/>
</dbReference>
<dbReference type="PATRIC" id="fig|132476.4.peg.1682"/>
<feature type="transmembrane region" description="Helical" evidence="9">
    <location>
        <begin position="934"/>
        <end position="957"/>
    </location>
</feature>
<dbReference type="FunFam" id="1.20.1640.10:FF:000001">
    <property type="entry name" value="Efflux pump membrane transporter"/>
    <property type="match status" value="1"/>
</dbReference>
<dbReference type="InterPro" id="IPR000731">
    <property type="entry name" value="SSD"/>
</dbReference>
<evidence type="ECO:0000256" key="7">
    <source>
        <dbReference type="ARBA" id="ARBA00022989"/>
    </source>
</evidence>
<organism evidence="11 12">
    <name type="scientific">Pseudomonas kilonensis</name>
    <dbReference type="NCBI Taxonomy" id="132476"/>
    <lineage>
        <taxon>Bacteria</taxon>
        <taxon>Pseudomonadati</taxon>
        <taxon>Pseudomonadota</taxon>
        <taxon>Gammaproteobacteria</taxon>
        <taxon>Pseudomonadales</taxon>
        <taxon>Pseudomonadaceae</taxon>
        <taxon>Pseudomonas</taxon>
    </lineage>
</organism>
<comment type="similarity">
    <text evidence="2 9">Belongs to the resistance-nodulation-cell division (RND) (TC 2.A.6) family.</text>
</comment>
<dbReference type="Gene3D" id="3.30.70.1430">
    <property type="entry name" value="Multidrug efflux transporter AcrB pore domain"/>
    <property type="match status" value="2"/>
</dbReference>
<dbReference type="InterPro" id="IPR027463">
    <property type="entry name" value="AcrB_DN_DC_subdom"/>
</dbReference>
<feature type="transmembrane region" description="Helical" evidence="9">
    <location>
        <begin position="440"/>
        <end position="460"/>
    </location>
</feature>
<dbReference type="GO" id="GO:0005886">
    <property type="term" value="C:plasma membrane"/>
    <property type="evidence" value="ECO:0007669"/>
    <property type="project" value="UniProtKB-SubCell"/>
</dbReference>
<dbReference type="Gene3D" id="3.30.70.1440">
    <property type="entry name" value="Multidrug efflux transporter AcrB pore domain"/>
    <property type="match status" value="1"/>
</dbReference>
<evidence type="ECO:0000256" key="1">
    <source>
        <dbReference type="ARBA" id="ARBA00004429"/>
    </source>
</evidence>
<feature type="transmembrane region" description="Helical" evidence="9">
    <location>
        <begin position="881"/>
        <end position="899"/>
    </location>
</feature>
<evidence type="ECO:0000256" key="3">
    <source>
        <dbReference type="ARBA" id="ARBA00022448"/>
    </source>
</evidence>
<dbReference type="InterPro" id="IPR004764">
    <property type="entry name" value="MdtF-like"/>
</dbReference>
<dbReference type="EMBL" id="JZXC01000017">
    <property type="protein sequence ID" value="KKA06457.1"/>
    <property type="molecule type" value="Genomic_DNA"/>
</dbReference>
<feature type="transmembrane region" description="Helical" evidence="9">
    <location>
        <begin position="472"/>
        <end position="499"/>
    </location>
</feature>
<dbReference type="FunFam" id="3.30.2090.10:FF:000007">
    <property type="entry name" value="Efflux pump membrane transporter"/>
    <property type="match status" value="1"/>
</dbReference>
<dbReference type="SUPFAM" id="SSF82714">
    <property type="entry name" value="Multidrug efflux transporter AcrB TolC docking domain, DN and DC subdomains"/>
    <property type="match status" value="2"/>
</dbReference>
<dbReference type="SUPFAM" id="SSF82693">
    <property type="entry name" value="Multidrug efflux transporter AcrB pore domain, PN1, PN2, PC1 and PC2 subdomains"/>
    <property type="match status" value="4"/>
</dbReference>
<proteinExistence type="inferred from homology"/>
<reference evidence="11 12" key="1">
    <citation type="submission" date="2015-03" db="EMBL/GenBank/DDBJ databases">
        <title>Pseudomonas fluorescens 1855-344 Genome sequencing and assembly.</title>
        <authorList>
            <person name="Eng W.W.H."/>
            <person name="Gan H.M."/>
            <person name="Savka M.A."/>
        </authorList>
    </citation>
    <scope>NUCLEOTIDE SEQUENCE [LARGE SCALE GENOMIC DNA]</scope>
    <source>
        <strain evidence="11 12">1855-344</strain>
    </source>
</reference>
<dbReference type="PANTHER" id="PTHR32063:SF11">
    <property type="entry name" value="CATION OR DRUG EFFLUX SYSTEM PROTEIN"/>
    <property type="match status" value="1"/>
</dbReference>
<name>A0A0F4XKJ8_9PSED</name>
<dbReference type="OrthoDB" id="9757904at2"/>
<feature type="transmembrane region" description="Helical" evidence="9">
    <location>
        <begin position="395"/>
        <end position="419"/>
    </location>
</feature>
<protein>
    <recommendedName>
        <fullName evidence="9">Efflux pump membrane transporter</fullName>
    </recommendedName>
</protein>
<evidence type="ECO:0000256" key="6">
    <source>
        <dbReference type="ARBA" id="ARBA00022692"/>
    </source>
</evidence>
<dbReference type="InterPro" id="IPR001036">
    <property type="entry name" value="Acrflvin-R"/>
</dbReference>
<evidence type="ECO:0000256" key="8">
    <source>
        <dbReference type="ARBA" id="ARBA00023136"/>
    </source>
</evidence>
<keyword evidence="3 9" id="KW-0813">Transport</keyword>
<dbReference type="GO" id="GO:0042910">
    <property type="term" value="F:xenobiotic transmembrane transporter activity"/>
    <property type="evidence" value="ECO:0007669"/>
    <property type="project" value="TreeGrafter"/>
</dbReference>
<feature type="transmembrane region" description="Helical" evidence="9">
    <location>
        <begin position="548"/>
        <end position="566"/>
    </location>
</feature>
<feature type="transmembrane region" description="Helical" evidence="9">
    <location>
        <begin position="906"/>
        <end position="928"/>
    </location>
</feature>
<evidence type="ECO:0000256" key="5">
    <source>
        <dbReference type="ARBA" id="ARBA00022519"/>
    </source>
</evidence>
<keyword evidence="6 9" id="KW-0812">Transmembrane</keyword>
<dbReference type="AlphaFoldDB" id="A0A0F4XKJ8"/>
<dbReference type="FunFam" id="3.30.70.1430:FF:000002">
    <property type="entry name" value="Efflux pump membrane transporter"/>
    <property type="match status" value="1"/>
</dbReference>
<gene>
    <name evidence="11" type="ORF">VP02_17645</name>
</gene>
<dbReference type="SUPFAM" id="SSF82866">
    <property type="entry name" value="Multidrug efflux transporter AcrB transmembrane domain"/>
    <property type="match status" value="2"/>
</dbReference>
<dbReference type="FunFam" id="3.30.2090.10:FF:000001">
    <property type="entry name" value="Efflux pump membrane transporter"/>
    <property type="match status" value="1"/>
</dbReference>
<keyword evidence="7 9" id="KW-1133">Transmembrane helix</keyword>
<feature type="transmembrane region" description="Helical" evidence="9">
    <location>
        <begin position="978"/>
        <end position="999"/>
    </location>
</feature>
<evidence type="ECO:0000256" key="2">
    <source>
        <dbReference type="ARBA" id="ARBA00010942"/>
    </source>
</evidence>
<dbReference type="Gene3D" id="3.30.70.1320">
    <property type="entry name" value="Multidrug efflux transporter AcrB pore domain like"/>
    <property type="match status" value="1"/>
</dbReference>
<comment type="subcellular location">
    <subcellularLocation>
        <location evidence="1 9">Cell inner membrane</location>
        <topology evidence="1 9">Multi-pass membrane protein</topology>
    </subcellularLocation>
</comment>
<dbReference type="Gene3D" id="1.20.1640.10">
    <property type="entry name" value="Multidrug efflux transporter AcrB transmembrane domain"/>
    <property type="match status" value="2"/>
</dbReference>
<evidence type="ECO:0000256" key="4">
    <source>
        <dbReference type="ARBA" id="ARBA00022475"/>
    </source>
</evidence>
<evidence type="ECO:0000313" key="11">
    <source>
        <dbReference type="EMBL" id="KKA06457.1"/>
    </source>
</evidence>
<dbReference type="Gene3D" id="3.30.2090.10">
    <property type="entry name" value="Multidrug efflux transporter AcrB TolC docking domain, DN and DC subdomains"/>
    <property type="match status" value="2"/>
</dbReference>
<dbReference type="NCBIfam" id="NF000282">
    <property type="entry name" value="RND_permease_1"/>
    <property type="match status" value="1"/>
</dbReference>
<keyword evidence="8 9" id="KW-0472">Membrane</keyword>
<feature type="transmembrane region" description="Helical" evidence="9">
    <location>
        <begin position="369"/>
        <end position="389"/>
    </location>
</feature>
<keyword evidence="4" id="KW-1003">Cell membrane</keyword>
<dbReference type="GO" id="GO:0015562">
    <property type="term" value="F:efflux transmembrane transporter activity"/>
    <property type="evidence" value="ECO:0007669"/>
    <property type="project" value="InterPro"/>
</dbReference>
<dbReference type="GO" id="GO:0009636">
    <property type="term" value="P:response to toxic substance"/>
    <property type="evidence" value="ECO:0007669"/>
    <property type="project" value="UniProtKB-ARBA"/>
</dbReference>
<dbReference type="PROSITE" id="PS50156">
    <property type="entry name" value="SSD"/>
    <property type="match status" value="1"/>
</dbReference>